<dbReference type="Proteomes" id="UP000700706">
    <property type="component" value="Unassembled WGS sequence"/>
</dbReference>
<name>A0A952KJZ8_9PROT</name>
<reference evidence="1" key="1">
    <citation type="submission" date="2020-06" db="EMBL/GenBank/DDBJ databases">
        <title>Stable isotope informed genome-resolved metagenomics uncovers potential trophic interactions in rhizosphere soil.</title>
        <authorList>
            <person name="Starr E.P."/>
            <person name="Shi S."/>
            <person name="Blazewicz S.J."/>
            <person name="Koch B.J."/>
            <person name="Probst A.J."/>
            <person name="Hungate B.A."/>
            <person name="Pett-Ridge J."/>
            <person name="Firestone M.K."/>
            <person name="Banfield J.F."/>
        </authorList>
    </citation>
    <scope>NUCLEOTIDE SEQUENCE</scope>
    <source>
        <strain evidence="1">YM_69_17</strain>
    </source>
</reference>
<accession>A0A952KJZ8</accession>
<proteinExistence type="predicted"/>
<evidence type="ECO:0000313" key="2">
    <source>
        <dbReference type="Proteomes" id="UP000700706"/>
    </source>
</evidence>
<sequence>MFRRKTQQPTAAPIVSAAVADTDAAVAAKMRGLARQTSNPDRANTYTAVAEAAEAGQLHPELRADWARGVTFPQ</sequence>
<organism evidence="1 2">
    <name type="scientific">Inquilinus limosus</name>
    <dbReference type="NCBI Taxonomy" id="171674"/>
    <lineage>
        <taxon>Bacteria</taxon>
        <taxon>Pseudomonadati</taxon>
        <taxon>Pseudomonadota</taxon>
        <taxon>Alphaproteobacteria</taxon>
        <taxon>Rhodospirillales</taxon>
        <taxon>Rhodospirillaceae</taxon>
        <taxon>Inquilinus</taxon>
    </lineage>
</organism>
<dbReference type="EMBL" id="JAEKLZ010000390">
    <property type="protein sequence ID" value="MBW8728316.1"/>
    <property type="molecule type" value="Genomic_DNA"/>
</dbReference>
<protein>
    <submittedName>
        <fullName evidence="1">Uncharacterized protein</fullName>
    </submittedName>
</protein>
<comment type="caution">
    <text evidence="1">The sequence shown here is derived from an EMBL/GenBank/DDBJ whole genome shotgun (WGS) entry which is preliminary data.</text>
</comment>
<evidence type="ECO:0000313" key="1">
    <source>
        <dbReference type="EMBL" id="MBW8728316.1"/>
    </source>
</evidence>
<gene>
    <name evidence="1" type="ORF">JF625_24625</name>
</gene>
<dbReference type="AlphaFoldDB" id="A0A952KJZ8"/>